<accession>A0AA40F2J8</accession>
<reference evidence="2" key="1">
    <citation type="submission" date="2023-06" db="EMBL/GenBank/DDBJ databases">
        <title>Genome-scale phylogeny and comparative genomics of the fungal order Sordariales.</title>
        <authorList>
            <consortium name="Lawrence Berkeley National Laboratory"/>
            <person name="Hensen N."/>
            <person name="Bonometti L."/>
            <person name="Westerberg I."/>
            <person name="Brannstrom I.O."/>
            <person name="Guillou S."/>
            <person name="Cros-Aarteil S."/>
            <person name="Calhoun S."/>
            <person name="Haridas S."/>
            <person name="Kuo A."/>
            <person name="Mondo S."/>
            <person name="Pangilinan J."/>
            <person name="Riley R."/>
            <person name="LaButti K."/>
            <person name="Andreopoulos B."/>
            <person name="Lipzen A."/>
            <person name="Chen C."/>
            <person name="Yanf M."/>
            <person name="Daum C."/>
            <person name="Ng V."/>
            <person name="Clum A."/>
            <person name="Steindorff A."/>
            <person name="Ohm R."/>
            <person name="Martin F."/>
            <person name="Silar P."/>
            <person name="Natvig D."/>
            <person name="Lalanne C."/>
            <person name="Gautier V."/>
            <person name="Ament-velasquez S.L."/>
            <person name="Kruys A."/>
            <person name="Hutchinson M.I."/>
            <person name="Powell A.J."/>
            <person name="Barry K."/>
            <person name="Miller A.N."/>
            <person name="Grigoriev I.V."/>
            <person name="Debuchy R."/>
            <person name="Gladieux P."/>
            <person name="Thoren M.H."/>
            <person name="Johannesson H."/>
        </authorList>
    </citation>
    <scope>NUCLEOTIDE SEQUENCE</scope>
    <source>
        <strain evidence="2">SMH3187-1</strain>
    </source>
</reference>
<dbReference type="AlphaFoldDB" id="A0AA40F2J8"/>
<evidence type="ECO:0000313" key="3">
    <source>
        <dbReference type="Proteomes" id="UP001172155"/>
    </source>
</evidence>
<evidence type="ECO:0000256" key="1">
    <source>
        <dbReference type="SAM" id="MobiDB-lite"/>
    </source>
</evidence>
<dbReference type="Proteomes" id="UP001172155">
    <property type="component" value="Unassembled WGS sequence"/>
</dbReference>
<protein>
    <submittedName>
        <fullName evidence="2">Uncharacterized protein</fullName>
    </submittedName>
</protein>
<keyword evidence="3" id="KW-1185">Reference proteome</keyword>
<dbReference type="EMBL" id="JAUKUD010000003">
    <property type="protein sequence ID" value="KAK0749859.1"/>
    <property type="molecule type" value="Genomic_DNA"/>
</dbReference>
<sequence>MVPLFRLSKWQVALRRAPLRKRVITKHSASCQVPLMRRLSPDATQQQQSPAGYPFCGHKGKQQLKETEEVDILTLKWHHVDGRTVPLPVNVRLVGASWNMERTGLQDVSLAIRRAPLAIHAGPENSIASHQIPSEHLFWHLVTMHTGAGSPEGRQRRGGPCKAQGVGPKQNKNGSPFTPFSDISSVFIPTFCFSAREALPPPQRAHHGSAGFL</sequence>
<proteinExistence type="predicted"/>
<name>A0AA40F2J8_9PEZI</name>
<comment type="caution">
    <text evidence="2">The sequence shown here is derived from an EMBL/GenBank/DDBJ whole genome shotgun (WGS) entry which is preliminary data.</text>
</comment>
<feature type="region of interest" description="Disordered" evidence="1">
    <location>
        <begin position="148"/>
        <end position="175"/>
    </location>
</feature>
<evidence type="ECO:0000313" key="2">
    <source>
        <dbReference type="EMBL" id="KAK0749859.1"/>
    </source>
</evidence>
<organism evidence="2 3">
    <name type="scientific">Schizothecium vesticola</name>
    <dbReference type="NCBI Taxonomy" id="314040"/>
    <lineage>
        <taxon>Eukaryota</taxon>
        <taxon>Fungi</taxon>
        <taxon>Dikarya</taxon>
        <taxon>Ascomycota</taxon>
        <taxon>Pezizomycotina</taxon>
        <taxon>Sordariomycetes</taxon>
        <taxon>Sordariomycetidae</taxon>
        <taxon>Sordariales</taxon>
        <taxon>Schizotheciaceae</taxon>
        <taxon>Schizothecium</taxon>
    </lineage>
</organism>
<gene>
    <name evidence="2" type="ORF">B0T18DRAFT_116800</name>
</gene>